<name>A0A371HGH0_MUCPR</name>
<sequence length="87" mass="9831">MKHLTKDPSLFGIDVIDKLVVESSTNPLYDLDPEIEITLRRLRKARNIVVNNSNSSDYVSSSDNSSPVTNTYDSVEYSSTKNFVEME</sequence>
<dbReference type="AlphaFoldDB" id="A0A371HGH0"/>
<evidence type="ECO:0000256" key="1">
    <source>
        <dbReference type="SAM" id="MobiDB-lite"/>
    </source>
</evidence>
<evidence type="ECO:0000313" key="2">
    <source>
        <dbReference type="EMBL" id="RDY01901.1"/>
    </source>
</evidence>
<proteinExistence type="predicted"/>
<comment type="caution">
    <text evidence="2">The sequence shown here is derived from an EMBL/GenBank/DDBJ whole genome shotgun (WGS) entry which is preliminary data.</text>
</comment>
<keyword evidence="3" id="KW-1185">Reference proteome</keyword>
<organism evidence="2 3">
    <name type="scientific">Mucuna pruriens</name>
    <name type="common">Velvet bean</name>
    <name type="synonym">Dolichos pruriens</name>
    <dbReference type="NCBI Taxonomy" id="157652"/>
    <lineage>
        <taxon>Eukaryota</taxon>
        <taxon>Viridiplantae</taxon>
        <taxon>Streptophyta</taxon>
        <taxon>Embryophyta</taxon>
        <taxon>Tracheophyta</taxon>
        <taxon>Spermatophyta</taxon>
        <taxon>Magnoliopsida</taxon>
        <taxon>eudicotyledons</taxon>
        <taxon>Gunneridae</taxon>
        <taxon>Pentapetalae</taxon>
        <taxon>rosids</taxon>
        <taxon>fabids</taxon>
        <taxon>Fabales</taxon>
        <taxon>Fabaceae</taxon>
        <taxon>Papilionoideae</taxon>
        <taxon>50 kb inversion clade</taxon>
        <taxon>NPAAA clade</taxon>
        <taxon>indigoferoid/millettioid clade</taxon>
        <taxon>Phaseoleae</taxon>
        <taxon>Mucuna</taxon>
    </lineage>
</organism>
<feature type="non-terminal residue" evidence="2">
    <location>
        <position position="1"/>
    </location>
</feature>
<feature type="compositionally biased region" description="Low complexity" evidence="1">
    <location>
        <begin position="53"/>
        <end position="68"/>
    </location>
</feature>
<feature type="region of interest" description="Disordered" evidence="1">
    <location>
        <begin position="53"/>
        <end position="73"/>
    </location>
</feature>
<dbReference type="Proteomes" id="UP000257109">
    <property type="component" value="Unassembled WGS sequence"/>
</dbReference>
<protein>
    <submittedName>
        <fullName evidence="2">Uncharacterized protein</fullName>
    </submittedName>
</protein>
<gene>
    <name evidence="2" type="ORF">CR513_14726</name>
</gene>
<dbReference type="EMBL" id="QJKJ01002654">
    <property type="protein sequence ID" value="RDY01901.1"/>
    <property type="molecule type" value="Genomic_DNA"/>
</dbReference>
<evidence type="ECO:0000313" key="3">
    <source>
        <dbReference type="Proteomes" id="UP000257109"/>
    </source>
</evidence>
<accession>A0A371HGH0</accession>
<reference evidence="2" key="1">
    <citation type="submission" date="2018-05" db="EMBL/GenBank/DDBJ databases">
        <title>Draft genome of Mucuna pruriens seed.</title>
        <authorList>
            <person name="Nnadi N.E."/>
            <person name="Vos R."/>
            <person name="Hasami M.H."/>
            <person name="Devisetty U.K."/>
            <person name="Aguiy J.C."/>
        </authorList>
    </citation>
    <scope>NUCLEOTIDE SEQUENCE [LARGE SCALE GENOMIC DNA]</scope>
    <source>
        <strain evidence="2">JCA_2017</strain>
    </source>
</reference>